<dbReference type="Pfam" id="PF00041">
    <property type="entry name" value="fn3"/>
    <property type="match status" value="5"/>
</dbReference>
<feature type="domain" description="Ig-like" evidence="4">
    <location>
        <begin position="48"/>
        <end position="138"/>
    </location>
</feature>
<gene>
    <name evidence="6" type="ORF">DAT39_015814</name>
</gene>
<dbReference type="FunFam" id="2.60.40.10:FF:000015">
    <property type="entry name" value="receptor-type tyrosine-protein phosphatase delta isoform X2"/>
    <property type="match status" value="1"/>
</dbReference>
<evidence type="ECO:0000256" key="1">
    <source>
        <dbReference type="ARBA" id="ARBA00022737"/>
    </source>
</evidence>
<dbReference type="SUPFAM" id="SSF49265">
    <property type="entry name" value="Fibronectin type III"/>
    <property type="match status" value="4"/>
</dbReference>
<keyword evidence="6" id="KW-0675">Receptor</keyword>
<feature type="transmembrane region" description="Helical" evidence="3">
    <location>
        <begin position="985"/>
        <end position="1008"/>
    </location>
</feature>
<keyword evidence="3" id="KW-0812">Transmembrane</keyword>
<dbReference type="CDD" id="cd05738">
    <property type="entry name" value="IgI_2_RPTP_IIa_LAR_like"/>
    <property type="match status" value="1"/>
</dbReference>
<dbReference type="InterPro" id="IPR013098">
    <property type="entry name" value="Ig_I-set"/>
</dbReference>
<evidence type="ECO:0000259" key="4">
    <source>
        <dbReference type="PROSITE" id="PS50835"/>
    </source>
</evidence>
<dbReference type="InterPro" id="IPR003599">
    <property type="entry name" value="Ig_sub"/>
</dbReference>
<comment type="caution">
    <text evidence="6">The sequence shown here is derived from an EMBL/GenBank/DDBJ whole genome shotgun (WGS) entry which is preliminary data.</text>
</comment>
<evidence type="ECO:0000256" key="3">
    <source>
        <dbReference type="SAM" id="Phobius"/>
    </source>
</evidence>
<dbReference type="InterPro" id="IPR036179">
    <property type="entry name" value="Ig-like_dom_sf"/>
</dbReference>
<dbReference type="SMART" id="SM00408">
    <property type="entry name" value="IGc2"/>
    <property type="match status" value="2"/>
</dbReference>
<dbReference type="FunFam" id="2.60.40.10:FF:000098">
    <property type="entry name" value="receptor-type tyrosine-protein phosphatase F isoform X1"/>
    <property type="match status" value="1"/>
</dbReference>
<feature type="domain" description="Fibronectin type-III" evidence="5">
    <location>
        <begin position="441"/>
        <end position="540"/>
    </location>
</feature>
<dbReference type="FunFam" id="2.60.40.10:FF:000066">
    <property type="entry name" value="receptor-type tyrosine-protein phosphatase delta isoform X1"/>
    <property type="match status" value="1"/>
</dbReference>
<dbReference type="FunFam" id="2.60.40.10:FF:000082">
    <property type="entry name" value="receptor-type tyrosine-protein phosphatase delta isoform X2"/>
    <property type="match status" value="1"/>
</dbReference>
<keyword evidence="1" id="KW-0677">Repeat</keyword>
<feature type="domain" description="Fibronectin type-III" evidence="5">
    <location>
        <begin position="339"/>
        <end position="436"/>
    </location>
</feature>
<dbReference type="SMART" id="SM00409">
    <property type="entry name" value="IG"/>
    <property type="match status" value="2"/>
</dbReference>
<dbReference type="Gene3D" id="2.60.40.10">
    <property type="entry name" value="Immunoglobulins"/>
    <property type="match status" value="8"/>
</dbReference>
<accession>A0A8J4WX19</accession>
<dbReference type="InterPro" id="IPR036116">
    <property type="entry name" value="FN3_sf"/>
</dbReference>
<dbReference type="PANTHER" id="PTHR13817">
    <property type="entry name" value="TITIN"/>
    <property type="match status" value="1"/>
</dbReference>
<dbReference type="Pfam" id="PF07679">
    <property type="entry name" value="I-set"/>
    <property type="match status" value="2"/>
</dbReference>
<dbReference type="InterPro" id="IPR013783">
    <property type="entry name" value="Ig-like_fold"/>
</dbReference>
<reference evidence="6" key="1">
    <citation type="submission" date="2020-07" db="EMBL/GenBank/DDBJ databases">
        <title>Clarias magur genome sequencing, assembly and annotation.</title>
        <authorList>
            <person name="Kushwaha B."/>
            <person name="Kumar R."/>
            <person name="Das P."/>
            <person name="Joshi C.G."/>
            <person name="Kumar D."/>
            <person name="Nagpure N.S."/>
            <person name="Pandey M."/>
            <person name="Agarwal S."/>
            <person name="Srivastava S."/>
            <person name="Singh M."/>
            <person name="Sahoo L."/>
            <person name="Jayasankar P."/>
            <person name="Meher P.K."/>
            <person name="Koringa P.G."/>
            <person name="Iquebal M.A."/>
            <person name="Das S.P."/>
            <person name="Bit A."/>
            <person name="Patnaik S."/>
            <person name="Patel N."/>
            <person name="Shah T.M."/>
            <person name="Hinsu A."/>
            <person name="Jena J.K."/>
        </authorList>
    </citation>
    <scope>NUCLEOTIDE SEQUENCE</scope>
    <source>
        <strain evidence="6">CIFAMagur01</strain>
        <tissue evidence="6">Testis</tissue>
    </source>
</reference>
<name>A0A8J4WX19_CLAMG</name>
<keyword evidence="7" id="KW-1185">Reference proteome</keyword>
<dbReference type="FunFam" id="2.60.40.10:FF:000023">
    <property type="entry name" value="receptor-type tyrosine-protein phosphatase delta isoform X2"/>
    <property type="match status" value="1"/>
</dbReference>
<evidence type="ECO:0000259" key="5">
    <source>
        <dbReference type="PROSITE" id="PS50853"/>
    </source>
</evidence>
<evidence type="ECO:0000313" key="7">
    <source>
        <dbReference type="Proteomes" id="UP000727407"/>
    </source>
</evidence>
<dbReference type="PROSITE" id="PS50853">
    <property type="entry name" value="FN3"/>
    <property type="match status" value="5"/>
</dbReference>
<feature type="domain" description="Fibronectin type-III" evidence="5">
    <location>
        <begin position="541"/>
        <end position="635"/>
    </location>
</feature>
<evidence type="ECO:0000256" key="2">
    <source>
        <dbReference type="ARBA" id="ARBA00023319"/>
    </source>
</evidence>
<dbReference type="PANTHER" id="PTHR13817:SF166">
    <property type="entry name" value="NEURONAL IGCAM-RELATED"/>
    <property type="match status" value="1"/>
</dbReference>
<dbReference type="FunFam" id="2.60.40.10:FF:000353">
    <property type="entry name" value="receptor-type tyrosine-protein phosphatase F isoform X1"/>
    <property type="match status" value="1"/>
</dbReference>
<dbReference type="AlphaFoldDB" id="A0A8J4WX19"/>
<dbReference type="InterPro" id="IPR003598">
    <property type="entry name" value="Ig_sub2"/>
</dbReference>
<keyword evidence="2" id="KW-0393">Immunoglobulin domain</keyword>
<feature type="domain" description="Fibronectin type-III" evidence="5">
    <location>
        <begin position="245"/>
        <end position="334"/>
    </location>
</feature>
<evidence type="ECO:0000313" key="6">
    <source>
        <dbReference type="EMBL" id="KAF5894497.1"/>
    </source>
</evidence>
<feature type="domain" description="Fibronectin type-III" evidence="5">
    <location>
        <begin position="639"/>
        <end position="734"/>
    </location>
</feature>
<dbReference type="InterPro" id="IPR007110">
    <property type="entry name" value="Ig-like_dom"/>
</dbReference>
<organism evidence="6 7">
    <name type="scientific">Clarias magur</name>
    <name type="common">Asian catfish</name>
    <name type="synonym">Macropteronotus magur</name>
    <dbReference type="NCBI Taxonomy" id="1594786"/>
    <lineage>
        <taxon>Eukaryota</taxon>
        <taxon>Metazoa</taxon>
        <taxon>Chordata</taxon>
        <taxon>Craniata</taxon>
        <taxon>Vertebrata</taxon>
        <taxon>Euteleostomi</taxon>
        <taxon>Actinopterygii</taxon>
        <taxon>Neopterygii</taxon>
        <taxon>Teleostei</taxon>
        <taxon>Ostariophysi</taxon>
        <taxon>Siluriformes</taxon>
        <taxon>Clariidae</taxon>
        <taxon>Clarias</taxon>
    </lineage>
</organism>
<dbReference type="OrthoDB" id="10253954at2759"/>
<dbReference type="Proteomes" id="UP000727407">
    <property type="component" value="Unassembled WGS sequence"/>
</dbReference>
<feature type="non-terminal residue" evidence="6">
    <location>
        <position position="1"/>
    </location>
</feature>
<feature type="domain" description="Ig-like" evidence="4">
    <location>
        <begin position="150"/>
        <end position="239"/>
    </location>
</feature>
<dbReference type="FunFam" id="2.60.40.10:FF:000128">
    <property type="entry name" value="receptor-type tyrosine-protein phosphatase delta isoform X2"/>
    <property type="match status" value="1"/>
</dbReference>
<sequence length="1080" mass="118986">MGEWGHYIIYFGSGDKTGEGSSLTSQLGAVQELLFRVRASLIRPLSLPSFVKTPEDQTGISGGVASFVCQAVGEPKPRITWMKKGKKVSSQRFEVIEVDDGSGSVLRIQPLRTHRDEAIYECTAVNSAGEINTSAKLTVLEENEIPPGFPSIDMGPQLKVVERTRTATMLCAASGNPDPEISWFKDFLPVDINSSNGRIKQLRSGALQIENSEESDQGKYECVATNSAGTRYSAPANLYVRVPAQPSGFEAEAEPDSRIVLKWLWPVQEPITLYELHYWEAGSDNKIRVTFIPAGSYAVEGLKPNTLYMFSLAARSEMGLGVFTKPIEARTAQSTPSAPPQDVQVLSLSSTSIKVSWVPPPAASRHGAIVRYTVSYQAVNGEDTERHEVTDIGADATSVILDGLGKWTEYVVRVRAHTDVGPGPESAPVRIRTNEDVPGAPPRKVEVEAINSTAIRVTWKPPLSGKQHGQIRGYQVIYSRLENGEPRGQPNIMDVALPEAQEAIISGLISETSYSVTVAAYTTRGDGARSKAKVIKTTGAVPGKPTMLISITIGNTALIQWQPPKDLPGELIGYRLRYKRMDEESFTVHNFGSSDDHYTATGLFKGATYSFHLSAKNRAGTGEEFVKNISTQEEAPSGFPLNLSVVGLTTTTTRLTWAPPAPAERNGRIAHYIVVYRDINSQQNSTNRTTETQMTLHDLRPDTTYDIRIQAFTSKGGGPMSPSIQSRTMATSPAFATSFGVKAVMKTSVLLTWELPENFKSQGLFKILYNQQSVEVQGTTKRKLITGLKPDTNYSFVLMSRGNSAGGLQQQVSIRTAPDILKTKPVLFRTDENSSGKITINLPNVATSSPISWYYIVVVPGSLTSSRRWENPDEMDLDELLKFGKVSSSGLRRRRRYTETGPYIAAKLEFLPETFTLGDGQNYNGFYNRPVPSSQPYQFFVMAEMKEQHLPNANEKQRVFSSSPYSDPVMVESTKLPHTVESPEMLWVMGPVLAVVLIVSIVIAIILFKRKRASPLPKDEHLSGVKDSLLANSSDPVEMRRINYQTPGMREHPPISVCELADHIERLKANDSLRFSQEYE</sequence>
<dbReference type="SUPFAM" id="SSF48726">
    <property type="entry name" value="Immunoglobulin"/>
    <property type="match status" value="2"/>
</dbReference>
<dbReference type="EMBL" id="QNUK01000371">
    <property type="protein sequence ID" value="KAF5894497.1"/>
    <property type="molecule type" value="Genomic_DNA"/>
</dbReference>
<keyword evidence="3" id="KW-0472">Membrane</keyword>
<keyword evidence="3" id="KW-1133">Transmembrane helix</keyword>
<dbReference type="InterPro" id="IPR003961">
    <property type="entry name" value="FN3_dom"/>
</dbReference>
<dbReference type="CDD" id="cd00063">
    <property type="entry name" value="FN3"/>
    <property type="match status" value="6"/>
</dbReference>
<dbReference type="PROSITE" id="PS50835">
    <property type="entry name" value="IG_LIKE"/>
    <property type="match status" value="2"/>
</dbReference>
<dbReference type="SMART" id="SM00060">
    <property type="entry name" value="FN3"/>
    <property type="match status" value="6"/>
</dbReference>
<protein>
    <submittedName>
        <fullName evidence="6">Receptor-type tyrosine-protein phosphatase F isoform X6</fullName>
    </submittedName>
</protein>
<proteinExistence type="predicted"/>
<dbReference type="InterPro" id="IPR050964">
    <property type="entry name" value="Striated_Muscle_Regulatory"/>
</dbReference>